<dbReference type="OrthoDB" id="175242at2"/>
<feature type="domain" description="DUF1585" evidence="1">
    <location>
        <begin position="761"/>
        <end position="834"/>
    </location>
</feature>
<dbReference type="Pfam" id="PF07626">
    <property type="entry name" value="PSD3"/>
    <property type="match status" value="1"/>
</dbReference>
<comment type="caution">
    <text evidence="7">The sequence shown here is derived from an EMBL/GenBank/DDBJ whole genome shotgun (WGS) entry which is preliminary data.</text>
</comment>
<evidence type="ECO:0000259" key="5">
    <source>
        <dbReference type="Pfam" id="PF07635"/>
    </source>
</evidence>
<dbReference type="Pfam" id="PF07631">
    <property type="entry name" value="PSD4"/>
    <property type="match status" value="1"/>
</dbReference>
<dbReference type="Pfam" id="PF07635">
    <property type="entry name" value="PSCyt1"/>
    <property type="match status" value="1"/>
</dbReference>
<feature type="domain" description="DUF1592" evidence="4">
    <location>
        <begin position="489"/>
        <end position="615"/>
    </location>
</feature>
<organism evidence="7 8">
    <name type="scientific">Allorhodopirellula solitaria</name>
    <dbReference type="NCBI Taxonomy" id="2527987"/>
    <lineage>
        <taxon>Bacteria</taxon>
        <taxon>Pseudomonadati</taxon>
        <taxon>Planctomycetota</taxon>
        <taxon>Planctomycetia</taxon>
        <taxon>Pirellulales</taxon>
        <taxon>Pirellulaceae</taxon>
        <taxon>Allorhodopirellula</taxon>
    </lineage>
</organism>
<evidence type="ECO:0000313" key="7">
    <source>
        <dbReference type="EMBL" id="TWT66578.1"/>
    </source>
</evidence>
<feature type="domain" description="DUF1595" evidence="6">
    <location>
        <begin position="413"/>
        <end position="472"/>
    </location>
</feature>
<evidence type="ECO:0000259" key="4">
    <source>
        <dbReference type="Pfam" id="PF07631"/>
    </source>
</evidence>
<dbReference type="AlphaFoldDB" id="A0A5C5XV82"/>
<dbReference type="Pfam" id="PF07637">
    <property type="entry name" value="PSD5"/>
    <property type="match status" value="1"/>
</dbReference>
<evidence type="ECO:0000313" key="8">
    <source>
        <dbReference type="Proteomes" id="UP000318053"/>
    </source>
</evidence>
<dbReference type="InterPro" id="IPR011478">
    <property type="entry name" value="DUF1585"/>
</dbReference>
<dbReference type="Pfam" id="PF07627">
    <property type="entry name" value="PSCyt3"/>
    <property type="match status" value="1"/>
</dbReference>
<evidence type="ECO:0000259" key="3">
    <source>
        <dbReference type="Pfam" id="PF07627"/>
    </source>
</evidence>
<dbReference type="Proteomes" id="UP000318053">
    <property type="component" value="Unassembled WGS sequence"/>
</dbReference>
<protein>
    <submittedName>
        <fullName evidence="7">Planctomycete cytochrome C</fullName>
    </submittedName>
</protein>
<evidence type="ECO:0000259" key="6">
    <source>
        <dbReference type="Pfam" id="PF07637"/>
    </source>
</evidence>
<dbReference type="EMBL" id="SJPK01000005">
    <property type="protein sequence ID" value="TWT66578.1"/>
    <property type="molecule type" value="Genomic_DNA"/>
</dbReference>
<dbReference type="InterPro" id="IPR013043">
    <property type="entry name" value="DUF1595"/>
</dbReference>
<dbReference type="InterPro" id="IPR013036">
    <property type="entry name" value="DUF1587"/>
</dbReference>
<sequence>MRSRWSAPSLRLIYNEAMKLRSPLQRLFAGALLTFAIAGPSAAEDSVITPEQPSGIGGFFSQHCLECHGPDTAEADIRLDRIPLPTQPGPVAQTWTRVLEVIESGEMPPAGMERPKPDDIDRVLDELGTAFADSWQTPSTSLRRMNRREYENIVHDLLGIDAPLADVLPEDSSVQGFDNVSDGLSISAVLMERYLEAADTAFDATIRRIKPLPPATRRAEMMQVKDNIDAVKKKKGGVIEVDGSFVDFTPGWPPVRIDPAHPIEPGRYRCRVAVWPHNPNERTLAVALFVGPLFGPGTQTPIGVFDVTGTSSNPRIIEFTADMEAGETIHIRSRIWPEHVTWRDKKKEDRPGIGIAWAETYGPLDQSFPSAAQQRLFGDSPTIELVPAEGIYLRHRKGVKRHVVTSSDPRVDAARIIDKLARRAFRRPLRDEEVLPFVELAWDRLAAGRSFEQAVRAGVTAVLCSPQFLLLNENPTGNAPSPADRNRIDPFALASRLSYFLWSSMPDEELLKLASNDQLSDPKTFAATVDRMLADQRRERFVDNFTGQWLDLRDIEFTTPDKRMYPEFDPLLQVAMLSETRHFFRYLLDHDSSVLHFIDSDFTFLNERLARHYGIPGVKGHEEFRKVELPETSIRGGLLTQASILKVTANGTSTSPVLRGVWVQDRLLAQPLPPPPPGIPAVEPDIRGATTIRQQLAKHTEIGTCATCHRRIDPAGFALERFDAIGGQRQWYRAIGGGDPLPGKLPYAKGPDLDLAATLPDGRSFENFREFRACLLANEEAVARAIATKLLVYATGRPLSLADRATIDSIVESTRGHRWGLRSMIHAVTTSDLFWKP</sequence>
<reference evidence="7 8" key="1">
    <citation type="submission" date="2019-02" db="EMBL/GenBank/DDBJ databases">
        <title>Deep-cultivation of Planctomycetes and their phenomic and genomic characterization uncovers novel biology.</title>
        <authorList>
            <person name="Wiegand S."/>
            <person name="Jogler M."/>
            <person name="Boedeker C."/>
            <person name="Pinto D."/>
            <person name="Vollmers J."/>
            <person name="Rivas-Marin E."/>
            <person name="Kohn T."/>
            <person name="Peeters S.H."/>
            <person name="Heuer A."/>
            <person name="Rast P."/>
            <person name="Oberbeckmann S."/>
            <person name="Bunk B."/>
            <person name="Jeske O."/>
            <person name="Meyerdierks A."/>
            <person name="Storesund J.E."/>
            <person name="Kallscheuer N."/>
            <person name="Luecker S."/>
            <person name="Lage O.M."/>
            <person name="Pohl T."/>
            <person name="Merkel B.J."/>
            <person name="Hornburger P."/>
            <person name="Mueller R.-W."/>
            <person name="Bruemmer F."/>
            <person name="Labrenz M."/>
            <person name="Spormann A.M."/>
            <person name="Op Den Camp H."/>
            <person name="Overmann J."/>
            <person name="Amann R."/>
            <person name="Jetten M.S.M."/>
            <person name="Mascher T."/>
            <person name="Medema M.H."/>
            <person name="Devos D.P."/>
            <person name="Kaster A.-K."/>
            <person name="Ovreas L."/>
            <person name="Rohde M."/>
            <person name="Galperin M.Y."/>
            <person name="Jogler C."/>
        </authorList>
    </citation>
    <scope>NUCLEOTIDE SEQUENCE [LARGE SCALE GENOMIC DNA]</scope>
    <source>
        <strain evidence="7 8">CA85</strain>
    </source>
</reference>
<name>A0A5C5XV82_9BACT</name>
<feature type="domain" description="Cytochrome C Planctomycete-type" evidence="5">
    <location>
        <begin position="64"/>
        <end position="111"/>
    </location>
</feature>
<dbReference type="InterPro" id="IPR013039">
    <property type="entry name" value="DUF1588"/>
</dbReference>
<dbReference type="Pfam" id="PF07624">
    <property type="entry name" value="PSD2"/>
    <property type="match status" value="1"/>
</dbReference>
<keyword evidence="8" id="KW-1185">Reference proteome</keyword>
<feature type="domain" description="DUF1587" evidence="2">
    <location>
        <begin position="143"/>
        <end position="205"/>
    </location>
</feature>
<dbReference type="InterPro" id="IPR011429">
    <property type="entry name" value="Cyt_c_Planctomycete-type"/>
</dbReference>
<feature type="domain" description="DUF1588" evidence="3">
    <location>
        <begin position="635"/>
        <end position="730"/>
    </location>
</feature>
<proteinExistence type="predicted"/>
<evidence type="ECO:0000259" key="1">
    <source>
        <dbReference type="Pfam" id="PF07624"/>
    </source>
</evidence>
<gene>
    <name evidence="7" type="ORF">CA85_26750</name>
</gene>
<dbReference type="InterPro" id="IPR013042">
    <property type="entry name" value="DUF1592"/>
</dbReference>
<accession>A0A5C5XV82</accession>
<evidence type="ECO:0000259" key="2">
    <source>
        <dbReference type="Pfam" id="PF07626"/>
    </source>
</evidence>